<dbReference type="AlphaFoldDB" id="R4XFT5"/>
<accession>R4XFT5</accession>
<dbReference type="EMBL" id="CAHR02000074">
    <property type="protein sequence ID" value="CCG82229.1"/>
    <property type="molecule type" value="Genomic_DNA"/>
</dbReference>
<dbReference type="Proteomes" id="UP000013776">
    <property type="component" value="Unassembled WGS sequence"/>
</dbReference>
<name>R4XFT5_TAPDE</name>
<dbReference type="VEuPathDB" id="FungiDB:TAPDE_002232"/>
<reference evidence="1 2" key="1">
    <citation type="journal article" date="2013" name="MBio">
        <title>Genome sequencing of the plant pathogen Taphrina deformans, the causal agent of peach leaf curl.</title>
        <authorList>
            <person name="Cisse O.H."/>
            <person name="Almeida J.M.G.C.F."/>
            <person name="Fonseca A."/>
            <person name="Kumar A.A."/>
            <person name="Salojaervi J."/>
            <person name="Overmyer K."/>
            <person name="Hauser P.M."/>
            <person name="Pagni M."/>
        </authorList>
    </citation>
    <scope>NUCLEOTIDE SEQUENCE [LARGE SCALE GENOMIC DNA]</scope>
    <source>
        <strain evidence="2">PYCC 5710 / ATCC 11124 / CBS 356.35 / IMI 108563 / JCM 9778 / NBRC 8474</strain>
    </source>
</reference>
<evidence type="ECO:0000313" key="1">
    <source>
        <dbReference type="EMBL" id="CCG82229.1"/>
    </source>
</evidence>
<evidence type="ECO:0000313" key="2">
    <source>
        <dbReference type="Proteomes" id="UP000013776"/>
    </source>
</evidence>
<sequence>MVECRRFVGPPAVNLYRLYQFVTHGLQRQARSTEGIRSIKTAQVELKSIESMAITIFTSGLPINVHAARNQKTPCVVTAKAAKCGADVKY</sequence>
<gene>
    <name evidence="1" type="ORF">TAPDE_002232</name>
</gene>
<protein>
    <submittedName>
        <fullName evidence="1">Uncharacterized protein</fullName>
    </submittedName>
</protein>
<keyword evidence="2" id="KW-1185">Reference proteome</keyword>
<organism evidence="1 2">
    <name type="scientific">Taphrina deformans (strain PYCC 5710 / ATCC 11124 / CBS 356.35 / IMI 108563 / JCM 9778 / NBRC 8474)</name>
    <name type="common">Peach leaf curl fungus</name>
    <name type="synonym">Lalaria deformans</name>
    <dbReference type="NCBI Taxonomy" id="1097556"/>
    <lineage>
        <taxon>Eukaryota</taxon>
        <taxon>Fungi</taxon>
        <taxon>Dikarya</taxon>
        <taxon>Ascomycota</taxon>
        <taxon>Taphrinomycotina</taxon>
        <taxon>Taphrinomycetes</taxon>
        <taxon>Taphrinales</taxon>
        <taxon>Taphrinaceae</taxon>
        <taxon>Taphrina</taxon>
    </lineage>
</organism>
<proteinExistence type="predicted"/>
<comment type="caution">
    <text evidence="1">The sequence shown here is derived from an EMBL/GenBank/DDBJ whole genome shotgun (WGS) entry which is preliminary data.</text>
</comment>